<evidence type="ECO:0000313" key="10">
    <source>
        <dbReference type="EMBL" id="RGK61580.1"/>
    </source>
</evidence>
<comment type="caution">
    <text evidence="10">The sequence shown here is derived from an EMBL/GenBank/DDBJ whole genome shotgun (WGS) entry which is preliminary data.</text>
</comment>
<dbReference type="InterPro" id="IPR036942">
    <property type="entry name" value="Beta-barrel_TonB_sf"/>
</dbReference>
<feature type="domain" description="TonB-dependent receptor plug" evidence="9">
    <location>
        <begin position="117"/>
        <end position="241"/>
    </location>
</feature>
<dbReference type="InterPro" id="IPR008969">
    <property type="entry name" value="CarboxyPept-like_regulatory"/>
</dbReference>
<evidence type="ECO:0000256" key="4">
    <source>
        <dbReference type="ARBA" id="ARBA00022692"/>
    </source>
</evidence>
<gene>
    <name evidence="10" type="ORF">DXD03_13025</name>
</gene>
<evidence type="ECO:0000313" key="11">
    <source>
        <dbReference type="Proteomes" id="UP000261210"/>
    </source>
</evidence>
<dbReference type="InterPro" id="IPR037066">
    <property type="entry name" value="Plug_dom_sf"/>
</dbReference>
<dbReference type="Gene3D" id="2.40.170.20">
    <property type="entry name" value="TonB-dependent receptor, beta-barrel domain"/>
    <property type="match status" value="1"/>
</dbReference>
<dbReference type="AlphaFoldDB" id="A0A3E4NEI9"/>
<name>A0A3E4NEI9_9BACE</name>
<dbReference type="NCBIfam" id="TIGR04057">
    <property type="entry name" value="SusC_RagA_signa"/>
    <property type="match status" value="1"/>
</dbReference>
<keyword evidence="5 7" id="KW-0472">Membrane</keyword>
<dbReference type="SUPFAM" id="SSF56935">
    <property type="entry name" value="Porins"/>
    <property type="match status" value="1"/>
</dbReference>
<organism evidence="10 11">
    <name type="scientific">Bacteroides xylanisolvens</name>
    <dbReference type="NCBI Taxonomy" id="371601"/>
    <lineage>
        <taxon>Bacteria</taxon>
        <taxon>Pseudomonadati</taxon>
        <taxon>Bacteroidota</taxon>
        <taxon>Bacteroidia</taxon>
        <taxon>Bacteroidales</taxon>
        <taxon>Bacteroidaceae</taxon>
        <taxon>Bacteroides</taxon>
    </lineage>
</organism>
<evidence type="ECO:0000256" key="3">
    <source>
        <dbReference type="ARBA" id="ARBA00022452"/>
    </source>
</evidence>
<evidence type="ECO:0000256" key="6">
    <source>
        <dbReference type="ARBA" id="ARBA00023237"/>
    </source>
</evidence>
<dbReference type="Gene3D" id="2.60.40.1120">
    <property type="entry name" value="Carboxypeptidase-like, regulatory domain"/>
    <property type="match status" value="1"/>
</dbReference>
<dbReference type="Proteomes" id="UP000261210">
    <property type="component" value="Unassembled WGS sequence"/>
</dbReference>
<keyword evidence="6 7" id="KW-0998">Cell outer membrane</keyword>
<dbReference type="Gene3D" id="2.170.130.10">
    <property type="entry name" value="TonB-dependent receptor, plug domain"/>
    <property type="match status" value="1"/>
</dbReference>
<evidence type="ECO:0000259" key="9">
    <source>
        <dbReference type="Pfam" id="PF07715"/>
    </source>
</evidence>
<sequence>MNKHIILLFIILCIGLTRASAQHSITGKVLDATNQEPIPFASVTIKNVKSGTTTDNNGNFTLKVNNNDILIVSFMGYETKEVNIGTQKKVTILLSESSVLLDAVVVTGFQNLKKTTFTGSSVKIKADDINLPGETDISRMLEGKAAGVSIQNVSSTFGSAPKIRVRGATSINGENKPLWVVDGIVLEDVVNVSNDQLASGDPTTLLGSSVAGINTNDIETIDVLKDAAATALYGARAMNGVVVITTKRGKEGKPRIHYSGNYTVRTKPRYSEFNIMNSADQMSVYAEMERKGLLTSDIVNNQSSGIYGIMYNRINTWDESKQQYLLENTYAARHNFLMEHAAANTDWFDMLFTNSIMNEHTLSVSSGSQKSKSYISLGFLNDPGWTVADKVNRITMNFRNDYQLNDKIGFSFQTVGSVRMQNAPGSLSRSSDVVSGISSRNFDINPFNYALNTSRALRAYDSNGEREYYTLNFAPFNILEELDNNYIKLNVIDLKAQAEFNWQIFKGLKYNFTGAIRYVRSKQEHEIHENSNMANAYRAAGNSTIRENNPYLYKDPSDPSAEPIVVLPKGGFYNTAENLLLNYDIRNSVSFSKIWNEKHEFNALLGQQIKYSDRQTNSNTGYGFQYDMGGTVSMNYLIMKQMIEQNFDYYSRALTYDRFAAFYANVDYTYDRRYSISGTVRYDGSNTMANSSSARWLPTWNISGKWNIGNEAFMKDFVWLDALALRAGVGLTASMPPLSNATPIFINSNTTRPSTDIESGIEIYTLGNSDLTWEKSYQSNFGFDATFLKGRLDFSFDYFIRNSFDLLSVIKVSGVGGERYKWANSADLSASGFDITLSGKPIVTKDFMWSSSFTMGYSKNEIKNSMQQPQVNTLVGITGGNKNGYPVNGLFSIPFAGLNPENGVPMFYDENGTITSDINFQSTSTDYLKYEGPTDPKYTGGFNNSFTWKGISLDIFFTFQAGNVIRLNPVFNSSYNDSQATPKEFFNRWEFRGDEKHTNIPAIADKDLISDLSSTYPYSAYNYSDIRVAKGDFIRLKSLSVGYTIPQKLFKSWKLFSDIRLRVTGKNLWLLYSDKKLNGQDPEFVNTGGVAQPIQKQVIFSLDVSF</sequence>
<reference evidence="10 11" key="1">
    <citation type="submission" date="2018-08" db="EMBL/GenBank/DDBJ databases">
        <title>A genome reference for cultivated species of the human gut microbiota.</title>
        <authorList>
            <person name="Zou Y."/>
            <person name="Xue W."/>
            <person name="Luo G."/>
        </authorList>
    </citation>
    <scope>NUCLEOTIDE SEQUENCE [LARGE SCALE GENOMIC DNA]</scope>
    <source>
        <strain evidence="10 11">TF10-34</strain>
    </source>
</reference>
<proteinExistence type="inferred from homology"/>
<evidence type="ECO:0000256" key="2">
    <source>
        <dbReference type="ARBA" id="ARBA00022448"/>
    </source>
</evidence>
<dbReference type="PROSITE" id="PS52016">
    <property type="entry name" value="TONB_DEPENDENT_REC_3"/>
    <property type="match status" value="1"/>
</dbReference>
<dbReference type="SUPFAM" id="SSF49464">
    <property type="entry name" value="Carboxypeptidase regulatory domain-like"/>
    <property type="match status" value="1"/>
</dbReference>
<feature type="chain" id="PRO_5017611795" evidence="8">
    <location>
        <begin position="20"/>
        <end position="1106"/>
    </location>
</feature>
<comment type="similarity">
    <text evidence="7">Belongs to the TonB-dependent receptor family.</text>
</comment>
<dbReference type="InterPro" id="IPR039426">
    <property type="entry name" value="TonB-dep_rcpt-like"/>
</dbReference>
<dbReference type="GO" id="GO:0009279">
    <property type="term" value="C:cell outer membrane"/>
    <property type="evidence" value="ECO:0007669"/>
    <property type="project" value="UniProtKB-SubCell"/>
</dbReference>
<protein>
    <submittedName>
        <fullName evidence="10">SusC/RagA family TonB-linked outer membrane protein</fullName>
    </submittedName>
</protein>
<dbReference type="EMBL" id="QSQU01000017">
    <property type="protein sequence ID" value="RGK61580.1"/>
    <property type="molecule type" value="Genomic_DNA"/>
</dbReference>
<comment type="subcellular location">
    <subcellularLocation>
        <location evidence="1 7">Cell outer membrane</location>
        <topology evidence="1 7">Multi-pass membrane protein</topology>
    </subcellularLocation>
</comment>
<dbReference type="Pfam" id="PF13715">
    <property type="entry name" value="CarbopepD_reg_2"/>
    <property type="match status" value="1"/>
</dbReference>
<feature type="signal peptide" evidence="8">
    <location>
        <begin position="1"/>
        <end position="19"/>
    </location>
</feature>
<dbReference type="InterPro" id="IPR023996">
    <property type="entry name" value="TonB-dep_OMP_SusC/RagA"/>
</dbReference>
<dbReference type="InterPro" id="IPR023997">
    <property type="entry name" value="TonB-dep_OMP_SusC/RagA_CS"/>
</dbReference>
<keyword evidence="4 7" id="KW-0812">Transmembrane</keyword>
<dbReference type="Pfam" id="PF07715">
    <property type="entry name" value="Plug"/>
    <property type="match status" value="1"/>
</dbReference>
<accession>A0A3E4NEI9</accession>
<keyword evidence="3 7" id="KW-1134">Transmembrane beta strand</keyword>
<keyword evidence="2 7" id="KW-0813">Transport</keyword>
<dbReference type="RefSeq" id="WP_117684076.1">
    <property type="nucleotide sequence ID" value="NZ_JADNHC010000028.1"/>
</dbReference>
<evidence type="ECO:0000256" key="7">
    <source>
        <dbReference type="PROSITE-ProRule" id="PRU01360"/>
    </source>
</evidence>
<dbReference type="NCBIfam" id="TIGR04056">
    <property type="entry name" value="OMP_RagA_SusC"/>
    <property type="match status" value="1"/>
</dbReference>
<evidence type="ECO:0000256" key="8">
    <source>
        <dbReference type="SAM" id="SignalP"/>
    </source>
</evidence>
<dbReference type="InterPro" id="IPR012910">
    <property type="entry name" value="Plug_dom"/>
</dbReference>
<evidence type="ECO:0000256" key="5">
    <source>
        <dbReference type="ARBA" id="ARBA00023136"/>
    </source>
</evidence>
<evidence type="ECO:0000256" key="1">
    <source>
        <dbReference type="ARBA" id="ARBA00004571"/>
    </source>
</evidence>
<keyword evidence="8" id="KW-0732">Signal</keyword>